<reference evidence="2" key="2">
    <citation type="submission" date="2025-08" db="UniProtKB">
        <authorList>
            <consortium name="Ensembl"/>
        </authorList>
    </citation>
    <scope>IDENTIFICATION</scope>
</reference>
<dbReference type="STRING" id="7897.ENSLACP00000010489"/>
<dbReference type="PANTHER" id="PTHR14776:SF1">
    <property type="entry name" value="CADHERIN-LIKE AND PC-ESTERASE DOMAIN-CONTAINING PROTEIN 1"/>
    <property type="match status" value="1"/>
</dbReference>
<protein>
    <recommendedName>
        <fullName evidence="1">Cadherin-like beta-sandwich-like domain-containing protein</fullName>
    </recommendedName>
</protein>
<evidence type="ECO:0000313" key="2">
    <source>
        <dbReference type="Ensembl" id="ENSLACP00000010489.1"/>
    </source>
</evidence>
<dbReference type="OMA" id="VHWFLSN"/>
<dbReference type="Bgee" id="ENSLACG00000009239">
    <property type="expression patterns" value="Expressed in post-anal tail muscle and 1 other cell type or tissue"/>
</dbReference>
<evidence type="ECO:0000259" key="1">
    <source>
        <dbReference type="Pfam" id="PF12733"/>
    </source>
</evidence>
<dbReference type="FunCoup" id="H3ALG8">
    <property type="interactions" value="431"/>
</dbReference>
<organism evidence="2 3">
    <name type="scientific">Latimeria chalumnae</name>
    <name type="common">Coelacanth</name>
    <dbReference type="NCBI Taxonomy" id="7897"/>
    <lineage>
        <taxon>Eukaryota</taxon>
        <taxon>Metazoa</taxon>
        <taxon>Chordata</taxon>
        <taxon>Craniata</taxon>
        <taxon>Vertebrata</taxon>
        <taxon>Euteleostomi</taxon>
        <taxon>Coelacanthiformes</taxon>
        <taxon>Coelacanthidae</taxon>
        <taxon>Latimeria</taxon>
    </lineage>
</organism>
<proteinExistence type="predicted"/>
<dbReference type="EMBL" id="AFYH01095003">
    <property type="status" value="NOT_ANNOTATED_CDS"/>
    <property type="molecule type" value="Genomic_DNA"/>
</dbReference>
<dbReference type="eggNOG" id="ENOG502QQAY">
    <property type="taxonomic scope" value="Eukaryota"/>
</dbReference>
<dbReference type="EMBL" id="AFYH01094998">
    <property type="status" value="NOT_ANNOTATED_CDS"/>
    <property type="molecule type" value="Genomic_DNA"/>
</dbReference>
<dbReference type="EMBL" id="AFYH01094997">
    <property type="status" value="NOT_ANNOTATED_CDS"/>
    <property type="molecule type" value="Genomic_DNA"/>
</dbReference>
<dbReference type="InterPro" id="IPR025883">
    <property type="entry name" value="Cadherin-like_domain"/>
</dbReference>
<dbReference type="EMBL" id="AFYH01094995">
    <property type="status" value="NOT_ANNOTATED_CDS"/>
    <property type="molecule type" value="Genomic_DNA"/>
</dbReference>
<dbReference type="Gene3D" id="3.30.470.20">
    <property type="entry name" value="ATP-grasp fold, B domain"/>
    <property type="match status" value="1"/>
</dbReference>
<dbReference type="EMBL" id="AFYH01095002">
    <property type="status" value="NOT_ANNOTATED_CDS"/>
    <property type="molecule type" value="Genomic_DNA"/>
</dbReference>
<reference evidence="3" key="1">
    <citation type="submission" date="2011-08" db="EMBL/GenBank/DDBJ databases">
        <title>The draft genome of Latimeria chalumnae.</title>
        <authorList>
            <person name="Di Palma F."/>
            <person name="Alfoldi J."/>
            <person name="Johnson J."/>
            <person name="Berlin A."/>
            <person name="Gnerre S."/>
            <person name="Jaffe D."/>
            <person name="MacCallum I."/>
            <person name="Young S."/>
            <person name="Walker B.J."/>
            <person name="Lander E."/>
            <person name="Lindblad-Toh K."/>
        </authorList>
    </citation>
    <scope>NUCLEOTIDE SEQUENCE [LARGE SCALE GENOMIC DNA]</scope>
    <source>
        <strain evidence="3">Wild caught</strain>
    </source>
</reference>
<reference evidence="2" key="3">
    <citation type="submission" date="2025-09" db="UniProtKB">
        <authorList>
            <consortium name="Ensembl"/>
        </authorList>
    </citation>
    <scope>IDENTIFICATION</scope>
</reference>
<dbReference type="PANTHER" id="PTHR14776">
    <property type="entry name" value="CADHERIN-LIKE AND PC-ESTERASE DOMAIN-CONTAINING PROTEIN 1"/>
    <property type="match status" value="1"/>
</dbReference>
<dbReference type="EMBL" id="AFYH01095000">
    <property type="status" value="NOT_ANNOTATED_CDS"/>
    <property type="molecule type" value="Genomic_DNA"/>
</dbReference>
<dbReference type="Ensembl" id="ENSLACT00000010568.1">
    <property type="protein sequence ID" value="ENSLACP00000010489.1"/>
    <property type="gene ID" value="ENSLACG00000009239.1"/>
</dbReference>
<dbReference type="EMBL" id="AFYH01094996">
    <property type="status" value="NOT_ANNOTATED_CDS"/>
    <property type="molecule type" value="Genomic_DNA"/>
</dbReference>
<dbReference type="Proteomes" id="UP000008672">
    <property type="component" value="Unassembled WGS sequence"/>
</dbReference>
<dbReference type="EMBL" id="AFYH01095001">
    <property type="status" value="NOT_ANNOTATED_CDS"/>
    <property type="molecule type" value="Genomic_DNA"/>
</dbReference>
<keyword evidence="3" id="KW-1185">Reference proteome</keyword>
<dbReference type="EMBL" id="AFYH01094999">
    <property type="status" value="NOT_ANNOTATED_CDS"/>
    <property type="molecule type" value="Genomic_DNA"/>
</dbReference>
<dbReference type="Pfam" id="PF12733">
    <property type="entry name" value="Cadherin-like"/>
    <property type="match status" value="1"/>
</dbReference>
<dbReference type="InParanoid" id="H3ALG8"/>
<sequence length="526" mass="59868">VNMVPGLQQTLCRKENLCQITERFPELQLPVSSSLCSDQNVKLGALRSTEEFMSSLFQRKNHLRRWDPLGWRWGNGTHQSVAPIALQRPGVTEDSSGILKAYVLVTSLTPLRAFIHSTGLAWSEPNQKYFATKLQTFFEKFRGAGPSEQAFEKLKEAITKLLLTAEVVAEASTIGPKAQSRCVLCFQLLTFDVGFCASLQPVIHKVHEKFDFQSVDELDFGDQITKEFLIDDTYRFLLSNVSAAASLRDILKNVDKSIGMKDRNCQQQHDHCLSLEDLSRTLSFIRELKNLGPFQLLYPTAPLKYQALLLDLYDKLDQTGKADTVRGLHLFLSELLEQFQLLNKQTGIEKASWNIITEKGDTAKTPLNVPEKYKSALVQFFVYTAQIHCSEYKQTMSHIAQIFTSPHLELNPEFSPKIRQYYSEVPFDVVTVKIEVEAANCHCQVHLDEIKGPRFANYPLGLGDNRIRIFVINDSQGEAIVVGTYLINIYRETRPSLPLFDDYVICGIVQVCFFYFFNYTICTRDP</sequence>
<feature type="domain" description="Cadherin-like beta-sandwich-like" evidence="1">
    <location>
        <begin position="409"/>
        <end position="492"/>
    </location>
</feature>
<evidence type="ECO:0000313" key="3">
    <source>
        <dbReference type="Proteomes" id="UP000008672"/>
    </source>
</evidence>
<dbReference type="GeneTree" id="ENSGT00390000015216"/>
<dbReference type="AlphaFoldDB" id="H3ALG8"/>
<dbReference type="EMBL" id="AFYH01095004">
    <property type="status" value="NOT_ANNOTATED_CDS"/>
    <property type="molecule type" value="Genomic_DNA"/>
</dbReference>
<name>H3ALG8_LATCH</name>
<accession>H3ALG8</accession>